<reference evidence="2 3" key="1">
    <citation type="submission" date="2022-01" db="EMBL/GenBank/DDBJ databases">
        <title>A chromosomal length assembly of Cordylochernes scorpioides.</title>
        <authorList>
            <person name="Zeh D."/>
            <person name="Zeh J."/>
        </authorList>
    </citation>
    <scope>NUCLEOTIDE SEQUENCE [LARGE SCALE GENOMIC DNA]</scope>
    <source>
        <strain evidence="2">IN4F17</strain>
        <tissue evidence="2">Whole Body</tissue>
    </source>
</reference>
<gene>
    <name evidence="2" type="ORF">LAZ67_13002972</name>
</gene>
<evidence type="ECO:0000313" key="3">
    <source>
        <dbReference type="Proteomes" id="UP001235939"/>
    </source>
</evidence>
<dbReference type="InterPro" id="IPR036116">
    <property type="entry name" value="FN3_sf"/>
</dbReference>
<sequence>MFPPAPVRDLRVTNVEDDIVTLRWTSPGDNMDYGNVSYVEVRLDEDPEALLKNFTSSKLLEEKDLVNGTLSPPPGGQIHEISIRIPISLDQPKTIFFAVVGVDSSGLRADSWSIFPANLGKLGRPPPTFDLAWKIGIVIVIITLVIATALLIHFLKRRRQNQDIPVAYSKS</sequence>
<protein>
    <recommendedName>
        <fullName evidence="4">Fibronectin type-III domain-containing protein</fullName>
    </recommendedName>
</protein>
<organism evidence="2 3">
    <name type="scientific">Cordylochernes scorpioides</name>
    <dbReference type="NCBI Taxonomy" id="51811"/>
    <lineage>
        <taxon>Eukaryota</taxon>
        <taxon>Metazoa</taxon>
        <taxon>Ecdysozoa</taxon>
        <taxon>Arthropoda</taxon>
        <taxon>Chelicerata</taxon>
        <taxon>Arachnida</taxon>
        <taxon>Pseudoscorpiones</taxon>
        <taxon>Cheliferoidea</taxon>
        <taxon>Chernetidae</taxon>
        <taxon>Cordylochernes</taxon>
    </lineage>
</organism>
<keyword evidence="1" id="KW-0812">Transmembrane</keyword>
<accession>A0ABY6L7J2</accession>
<dbReference type="SUPFAM" id="SSF49265">
    <property type="entry name" value="Fibronectin type III"/>
    <property type="match status" value="1"/>
</dbReference>
<keyword evidence="1" id="KW-0472">Membrane</keyword>
<evidence type="ECO:0008006" key="4">
    <source>
        <dbReference type="Google" id="ProtNLM"/>
    </source>
</evidence>
<proteinExistence type="predicted"/>
<name>A0ABY6L7J2_9ARAC</name>
<keyword evidence="3" id="KW-1185">Reference proteome</keyword>
<evidence type="ECO:0000256" key="1">
    <source>
        <dbReference type="SAM" id="Phobius"/>
    </source>
</evidence>
<dbReference type="Proteomes" id="UP001235939">
    <property type="component" value="Chromosome 13"/>
</dbReference>
<dbReference type="InterPro" id="IPR013783">
    <property type="entry name" value="Ig-like_fold"/>
</dbReference>
<dbReference type="InterPro" id="IPR003961">
    <property type="entry name" value="FN3_dom"/>
</dbReference>
<dbReference type="CDD" id="cd00063">
    <property type="entry name" value="FN3"/>
    <property type="match status" value="1"/>
</dbReference>
<dbReference type="EMBL" id="CP092875">
    <property type="protein sequence ID" value="UYV76187.1"/>
    <property type="molecule type" value="Genomic_DNA"/>
</dbReference>
<keyword evidence="1" id="KW-1133">Transmembrane helix</keyword>
<dbReference type="Gene3D" id="2.60.40.10">
    <property type="entry name" value="Immunoglobulins"/>
    <property type="match status" value="1"/>
</dbReference>
<evidence type="ECO:0000313" key="2">
    <source>
        <dbReference type="EMBL" id="UYV76187.1"/>
    </source>
</evidence>
<feature type="transmembrane region" description="Helical" evidence="1">
    <location>
        <begin position="131"/>
        <end position="155"/>
    </location>
</feature>